<proteinExistence type="predicted"/>
<evidence type="ECO:0000313" key="4">
    <source>
        <dbReference type="Proteomes" id="UP000682733"/>
    </source>
</evidence>
<dbReference type="Proteomes" id="UP000677228">
    <property type="component" value="Unassembled WGS sequence"/>
</dbReference>
<sequence>KDKPLSNRSIRSKPRVNGTGLKPLVAEHTDDEDEEFHPKTEPIINTLRTSHASPTLLTTKTRLQSNDAQMTTTTTVETNDFKMLTTSVETMRTAMLQAYLNLHERFTKTTELQTSAMAALWKMVSNI</sequence>
<feature type="region of interest" description="Disordered" evidence="1">
    <location>
        <begin position="1"/>
        <end position="23"/>
    </location>
</feature>
<evidence type="ECO:0000313" key="3">
    <source>
        <dbReference type="EMBL" id="CAF4415158.1"/>
    </source>
</evidence>
<reference evidence="3" key="1">
    <citation type="submission" date="2021-02" db="EMBL/GenBank/DDBJ databases">
        <authorList>
            <person name="Nowell W R."/>
        </authorList>
    </citation>
    <scope>NUCLEOTIDE SEQUENCE</scope>
</reference>
<comment type="caution">
    <text evidence="3">The sequence shown here is derived from an EMBL/GenBank/DDBJ whole genome shotgun (WGS) entry which is preliminary data.</text>
</comment>
<evidence type="ECO:0000256" key="1">
    <source>
        <dbReference type="SAM" id="MobiDB-lite"/>
    </source>
</evidence>
<evidence type="ECO:0000313" key="2">
    <source>
        <dbReference type="EMBL" id="CAF1604811.1"/>
    </source>
</evidence>
<dbReference type="Proteomes" id="UP000682733">
    <property type="component" value="Unassembled WGS sequence"/>
</dbReference>
<gene>
    <name evidence="2" type="ORF">OVA965_LOCUS42309</name>
    <name evidence="3" type="ORF">TMI583_LOCUS44181</name>
</gene>
<accession>A0A8S2VYQ0</accession>
<dbReference type="EMBL" id="CAJOBA010075452">
    <property type="protein sequence ID" value="CAF4415158.1"/>
    <property type="molecule type" value="Genomic_DNA"/>
</dbReference>
<organism evidence="3 4">
    <name type="scientific">Didymodactylos carnosus</name>
    <dbReference type="NCBI Taxonomy" id="1234261"/>
    <lineage>
        <taxon>Eukaryota</taxon>
        <taxon>Metazoa</taxon>
        <taxon>Spiralia</taxon>
        <taxon>Gnathifera</taxon>
        <taxon>Rotifera</taxon>
        <taxon>Eurotatoria</taxon>
        <taxon>Bdelloidea</taxon>
        <taxon>Philodinida</taxon>
        <taxon>Philodinidae</taxon>
        <taxon>Didymodactylos</taxon>
    </lineage>
</organism>
<protein>
    <submittedName>
        <fullName evidence="3">Uncharacterized protein</fullName>
    </submittedName>
</protein>
<name>A0A8S2VYQ0_9BILA</name>
<feature type="non-terminal residue" evidence="3">
    <location>
        <position position="1"/>
    </location>
</feature>
<dbReference type="AlphaFoldDB" id="A0A8S2VYQ0"/>
<dbReference type="EMBL" id="CAJNOK010051515">
    <property type="protein sequence ID" value="CAF1604811.1"/>
    <property type="molecule type" value="Genomic_DNA"/>
</dbReference>